<evidence type="ECO:0000256" key="4">
    <source>
        <dbReference type="ARBA" id="ARBA00022679"/>
    </source>
</evidence>
<keyword evidence="3 7" id="KW-0489">Methyltransferase</keyword>
<dbReference type="Pfam" id="PF02527">
    <property type="entry name" value="GidB"/>
    <property type="match status" value="1"/>
</dbReference>
<dbReference type="Gene3D" id="3.40.50.150">
    <property type="entry name" value="Vaccinia Virus protein VP39"/>
    <property type="match status" value="1"/>
</dbReference>
<accession>A0A6J4IDW2</accession>
<keyword evidence="1" id="KW-0963">Cytoplasm</keyword>
<keyword evidence="4 7" id="KW-0808">Transferase</keyword>
<dbReference type="AlphaFoldDB" id="A0A6J4IDW2"/>
<keyword evidence="5" id="KW-0949">S-adenosyl-L-methionine</keyword>
<organism evidence="7">
    <name type="scientific">uncultured Acidimicrobiales bacterium</name>
    <dbReference type="NCBI Taxonomy" id="310071"/>
    <lineage>
        <taxon>Bacteria</taxon>
        <taxon>Bacillati</taxon>
        <taxon>Actinomycetota</taxon>
        <taxon>Acidimicrobiia</taxon>
        <taxon>Acidimicrobiales</taxon>
        <taxon>environmental samples</taxon>
    </lineage>
</organism>
<evidence type="ECO:0000256" key="1">
    <source>
        <dbReference type="ARBA" id="ARBA00022490"/>
    </source>
</evidence>
<evidence type="ECO:0000256" key="3">
    <source>
        <dbReference type="ARBA" id="ARBA00022603"/>
    </source>
</evidence>
<name>A0A6J4IDW2_9ACTN</name>
<proteinExistence type="predicted"/>
<evidence type="ECO:0000256" key="6">
    <source>
        <dbReference type="ARBA" id="ARBA00031818"/>
    </source>
</evidence>
<keyword evidence="2" id="KW-0698">rRNA processing</keyword>
<dbReference type="EMBL" id="CADCSZ010000131">
    <property type="protein sequence ID" value="CAA9247410.1"/>
    <property type="molecule type" value="Genomic_DNA"/>
</dbReference>
<dbReference type="InterPro" id="IPR003682">
    <property type="entry name" value="rRNA_ssu_MeTfrase_G"/>
</dbReference>
<gene>
    <name evidence="7" type="ORF">AVDCRST_MAG76-2090</name>
</gene>
<dbReference type="InterPro" id="IPR029063">
    <property type="entry name" value="SAM-dependent_MTases_sf"/>
</dbReference>
<dbReference type="SUPFAM" id="SSF53335">
    <property type="entry name" value="S-adenosyl-L-methionine-dependent methyltransferases"/>
    <property type="match status" value="1"/>
</dbReference>
<dbReference type="PANTHER" id="PTHR31760">
    <property type="entry name" value="S-ADENOSYL-L-METHIONINE-DEPENDENT METHYLTRANSFERASES SUPERFAMILY PROTEIN"/>
    <property type="match status" value="1"/>
</dbReference>
<protein>
    <recommendedName>
        <fullName evidence="6">Glucose-inhibited division protein B</fullName>
    </recommendedName>
</protein>
<reference evidence="7" key="1">
    <citation type="submission" date="2020-02" db="EMBL/GenBank/DDBJ databases">
        <authorList>
            <person name="Meier V. D."/>
        </authorList>
    </citation>
    <scope>NUCLEOTIDE SEQUENCE</scope>
    <source>
        <strain evidence="7">AVDCRST_MAG76</strain>
    </source>
</reference>
<evidence type="ECO:0000313" key="7">
    <source>
        <dbReference type="EMBL" id="CAA9247410.1"/>
    </source>
</evidence>
<dbReference type="GO" id="GO:0070043">
    <property type="term" value="F:rRNA (guanine-N7-)-methyltransferase activity"/>
    <property type="evidence" value="ECO:0007669"/>
    <property type="project" value="TreeGrafter"/>
</dbReference>
<dbReference type="PANTHER" id="PTHR31760:SF0">
    <property type="entry name" value="S-ADENOSYL-L-METHIONINE-DEPENDENT METHYLTRANSFERASES SUPERFAMILY PROTEIN"/>
    <property type="match status" value="1"/>
</dbReference>
<sequence>MSPPAAGGGETGNLALTKVLERSAARGFLGPRSLEDQLEHARGFASATSRAPTSAELACDLGSGGGIPGLVLAAEVWPESRWVLLEGMAKRCELLLWAVAELDIGDRVTVVHGRVEHVGRPGQRLRGACTLVTSRSFGPPRVTAEAAAPLLLLGGTLVVSEPPGSDGERWPETGLAPLGLHPTGVVRTERAGYMVLTQERPCPGEFPRPWKRQTRQPLF</sequence>
<evidence type="ECO:0000256" key="5">
    <source>
        <dbReference type="ARBA" id="ARBA00022691"/>
    </source>
</evidence>
<dbReference type="GO" id="GO:0005829">
    <property type="term" value="C:cytosol"/>
    <property type="evidence" value="ECO:0007669"/>
    <property type="project" value="TreeGrafter"/>
</dbReference>
<evidence type="ECO:0000256" key="2">
    <source>
        <dbReference type="ARBA" id="ARBA00022552"/>
    </source>
</evidence>